<keyword evidence="1" id="KW-0812">Transmembrane</keyword>
<proteinExistence type="predicted"/>
<comment type="caution">
    <text evidence="2">The sequence shown here is derived from an EMBL/GenBank/DDBJ whole genome shotgun (WGS) entry which is preliminary data.</text>
</comment>
<evidence type="ECO:0000256" key="1">
    <source>
        <dbReference type="SAM" id="Phobius"/>
    </source>
</evidence>
<keyword evidence="3" id="KW-1185">Reference proteome</keyword>
<evidence type="ECO:0000313" key="2">
    <source>
        <dbReference type="EMBL" id="KAA9354549.1"/>
    </source>
</evidence>
<gene>
    <name evidence="2" type="ORF">F3W84_22390</name>
</gene>
<keyword evidence="1" id="KW-0472">Membrane</keyword>
<name>A0A5N1JFQ2_9HYPH</name>
<keyword evidence="1" id="KW-1133">Transmembrane helix</keyword>
<protein>
    <submittedName>
        <fullName evidence="2">Uncharacterized protein</fullName>
    </submittedName>
</protein>
<dbReference type="Proteomes" id="UP000327108">
    <property type="component" value="Unassembled WGS sequence"/>
</dbReference>
<evidence type="ECO:0000313" key="3">
    <source>
        <dbReference type="Proteomes" id="UP000327108"/>
    </source>
</evidence>
<organism evidence="2 3">
    <name type="scientific">Ochrobactrum quorumnocens</name>
    <dbReference type="NCBI Taxonomy" id="271865"/>
    <lineage>
        <taxon>Bacteria</taxon>
        <taxon>Pseudomonadati</taxon>
        <taxon>Pseudomonadota</taxon>
        <taxon>Alphaproteobacteria</taxon>
        <taxon>Hyphomicrobiales</taxon>
        <taxon>Brucellaceae</taxon>
        <taxon>Brucella/Ochrobactrum group</taxon>
        <taxon>Ochrobactrum</taxon>
    </lineage>
</organism>
<dbReference type="RefSeq" id="WP_151095934.1">
    <property type="nucleotide sequence ID" value="NZ_JBLZNM010000018.1"/>
</dbReference>
<reference evidence="2 3" key="1">
    <citation type="submission" date="2019-09" db="EMBL/GenBank/DDBJ databases">
        <title>Biological control of the noxious weed angled onion (Allium triquetrum) thwarted by endophytic bacteria in Victoria, Australia.</title>
        <authorList>
            <person name="Tehranchian P."/>
            <person name="Adair R.J."/>
            <person name="Van T.H."/>
            <person name="Morrison P.D."/>
            <person name="Williams H."/>
            <person name="Lawrie A.C."/>
        </authorList>
    </citation>
    <scope>NUCLEOTIDE SEQUENCE [LARGE SCALE GENOMIC DNA]</scope>
    <source>
        <strain evidence="2 3">RPTAtOch1</strain>
    </source>
</reference>
<feature type="transmembrane region" description="Helical" evidence="1">
    <location>
        <begin position="40"/>
        <end position="60"/>
    </location>
</feature>
<feature type="transmembrane region" description="Helical" evidence="1">
    <location>
        <begin position="7"/>
        <end position="28"/>
    </location>
</feature>
<sequence>MSIRFQIAALLSIVVNAVIFGVGAIIVLSVPSLAVEAKTLLPVCVAMSLIIAPPIAWWIAPRLRNRYWRQRIATRS</sequence>
<dbReference type="EMBL" id="VYXQ01000033">
    <property type="protein sequence ID" value="KAA9354549.1"/>
    <property type="molecule type" value="Genomic_DNA"/>
</dbReference>
<dbReference type="AlphaFoldDB" id="A0A5N1JFQ2"/>
<accession>A0A5N1JFQ2</accession>